<reference evidence="1" key="1">
    <citation type="submission" date="2010-07" db="EMBL/GenBank/DDBJ databases">
        <title>Gene structure and function analysis of the virulence-related plasmid pVH1 from Vibrio harveyi VIB645.</title>
        <authorList>
            <person name="Hou X."/>
            <person name="Sun J."/>
            <person name="Sun B."/>
            <person name="Liu J."/>
            <person name="Zhang X."/>
        </authorList>
    </citation>
    <scope>NUCLEOTIDE SEQUENCE</scope>
    <source>
        <strain evidence="1">VIB645</strain>
        <plasmid evidence="1">pVH1</plasmid>
    </source>
</reference>
<name>E5G5G9_VIBHA</name>
<organism evidence="1">
    <name type="scientific">Vibrio harveyi</name>
    <name type="common">Beneckea harveyi</name>
    <dbReference type="NCBI Taxonomy" id="669"/>
    <lineage>
        <taxon>Bacteria</taxon>
        <taxon>Pseudomonadati</taxon>
        <taxon>Pseudomonadota</taxon>
        <taxon>Gammaproteobacteria</taxon>
        <taxon>Vibrionales</taxon>
        <taxon>Vibrionaceae</taxon>
        <taxon>Vibrio</taxon>
    </lineage>
</organism>
<dbReference type="EMBL" id="HM752250">
    <property type="protein sequence ID" value="ADQ53896.1"/>
    <property type="molecule type" value="Genomic_DNA"/>
</dbReference>
<accession>E5G5G9</accession>
<geneLocation type="plasmid" evidence="1">
    <name>pVH1</name>
</geneLocation>
<proteinExistence type="predicted"/>
<keyword evidence="1" id="KW-0449">Lipoprotein</keyword>
<dbReference type="AlphaFoldDB" id="E5G5G9"/>
<sequence length="89" mass="10280">MAVTLKEKCNQPITVKHIQHVTTEHPLFVFLIALQSMDPDSKPLSFQSAAESVNCENQDKWVEDTRRSLIETYQKREKQAQKSLQILNP</sequence>
<evidence type="ECO:0000313" key="1">
    <source>
        <dbReference type="EMBL" id="ADQ53896.1"/>
    </source>
</evidence>
<protein>
    <submittedName>
        <fullName evidence="1">Lipoprotein</fullName>
    </submittedName>
</protein>
<keyword evidence="1" id="KW-0614">Plasmid</keyword>